<sequence>MAKAKTLGGLQLSGKLGDTLVFVRYGDEMIVRMAPSPRKKDSWSSKQQSQRVRFRAVTWHYRWYKETVVVPIWNLSATVRHTGFNLFVQANMPAFDQTGKVSDYSLLHFSTGPVPLPQNLTVERNPENPAQVQFRWSTNRLSQAEMASDKLMVFAYNPGYKSPLNTGASRADGVASLDLPTDWGDRQLHLYLYFQRADGSAYSNDRYFTV</sequence>
<dbReference type="EMBL" id="JAPAAF010000016">
    <property type="protein sequence ID" value="MCW0483369.1"/>
    <property type="molecule type" value="Genomic_DNA"/>
</dbReference>
<dbReference type="AlphaFoldDB" id="A0AA41Y7G0"/>
<dbReference type="Pfam" id="PF19781">
    <property type="entry name" value="DUF6266"/>
    <property type="match status" value="1"/>
</dbReference>
<comment type="caution">
    <text evidence="1">The sequence shown here is derived from an EMBL/GenBank/DDBJ whole genome shotgun (WGS) entry which is preliminary data.</text>
</comment>
<name>A0AA41Y7G0_9BACT</name>
<proteinExistence type="predicted"/>
<dbReference type="RefSeq" id="WP_282591971.1">
    <property type="nucleotide sequence ID" value="NZ_JAPAAF010000016.1"/>
</dbReference>
<evidence type="ECO:0000313" key="2">
    <source>
        <dbReference type="Proteomes" id="UP001163821"/>
    </source>
</evidence>
<protein>
    <submittedName>
        <fullName evidence="1">DUF6266 family protein</fullName>
    </submittedName>
</protein>
<organism evidence="1 2">
    <name type="scientific">Gaoshiqia sediminis</name>
    <dbReference type="NCBI Taxonomy" id="2986998"/>
    <lineage>
        <taxon>Bacteria</taxon>
        <taxon>Pseudomonadati</taxon>
        <taxon>Bacteroidota</taxon>
        <taxon>Bacteroidia</taxon>
        <taxon>Marinilabiliales</taxon>
        <taxon>Prolixibacteraceae</taxon>
        <taxon>Gaoshiqia</taxon>
    </lineage>
</organism>
<reference evidence="1" key="1">
    <citation type="submission" date="2022-10" db="EMBL/GenBank/DDBJ databases">
        <title>Gaoshiqiia sediminis gen. nov., sp. nov., isolated from coastal sediment.</title>
        <authorList>
            <person name="Yu W.X."/>
            <person name="Mu D.S."/>
            <person name="Du J.Z."/>
            <person name="Liang Y.Q."/>
        </authorList>
    </citation>
    <scope>NUCLEOTIDE SEQUENCE</scope>
    <source>
        <strain evidence="1">A06</strain>
    </source>
</reference>
<keyword evidence="2" id="KW-1185">Reference proteome</keyword>
<dbReference type="InterPro" id="IPR046233">
    <property type="entry name" value="DUF6266"/>
</dbReference>
<evidence type="ECO:0000313" key="1">
    <source>
        <dbReference type="EMBL" id="MCW0483369.1"/>
    </source>
</evidence>
<accession>A0AA41Y7G0</accession>
<dbReference type="Proteomes" id="UP001163821">
    <property type="component" value="Unassembled WGS sequence"/>
</dbReference>
<gene>
    <name evidence="1" type="ORF">N2K84_11550</name>
</gene>